<reference evidence="1 2" key="1">
    <citation type="submission" date="2018-12" db="EMBL/GenBank/DDBJ databases">
        <authorList>
            <consortium name="Pathogen Informatics"/>
        </authorList>
    </citation>
    <scope>NUCLEOTIDE SEQUENCE [LARGE SCALE GENOMIC DNA]</scope>
    <source>
        <strain evidence="1 2">NCTC13193</strain>
    </source>
</reference>
<evidence type="ECO:0000313" key="2">
    <source>
        <dbReference type="Proteomes" id="UP000270487"/>
    </source>
</evidence>
<gene>
    <name evidence="1" type="ORF">NCTC13193_03880</name>
</gene>
<sequence length="64" mass="6582">MKAITLDVANKVIGGACADSFDLVNDKCLKTTTCTTPPSKYGQGASSKLVTDVSPSFCGVTPQV</sequence>
<accession>A0A448SYU0</accession>
<evidence type="ECO:0000313" key="1">
    <source>
        <dbReference type="EMBL" id="VEI72905.1"/>
    </source>
</evidence>
<name>A0A448SYU0_SERFO</name>
<organism evidence="1 2">
    <name type="scientific">Serratia fonticola</name>
    <dbReference type="NCBI Taxonomy" id="47917"/>
    <lineage>
        <taxon>Bacteria</taxon>
        <taxon>Pseudomonadati</taxon>
        <taxon>Pseudomonadota</taxon>
        <taxon>Gammaproteobacteria</taxon>
        <taxon>Enterobacterales</taxon>
        <taxon>Yersiniaceae</taxon>
        <taxon>Serratia</taxon>
    </lineage>
</organism>
<dbReference type="AlphaFoldDB" id="A0A448SYU0"/>
<protein>
    <submittedName>
        <fullName evidence="1">Uncharacterized protein</fullName>
    </submittedName>
</protein>
<dbReference type="RefSeq" id="WP_141132573.1">
    <property type="nucleotide sequence ID" value="NZ_CAMISM010000014.1"/>
</dbReference>
<dbReference type="EMBL" id="LR134492">
    <property type="protein sequence ID" value="VEI72905.1"/>
    <property type="molecule type" value="Genomic_DNA"/>
</dbReference>
<proteinExistence type="predicted"/>
<dbReference type="Proteomes" id="UP000270487">
    <property type="component" value="Chromosome"/>
</dbReference>